<dbReference type="Proteomes" id="UP000053732">
    <property type="component" value="Unassembled WGS sequence"/>
</dbReference>
<evidence type="ECO:0000256" key="1">
    <source>
        <dbReference type="SAM" id="Coils"/>
    </source>
</evidence>
<dbReference type="InterPro" id="IPR011009">
    <property type="entry name" value="Kinase-like_dom_sf"/>
</dbReference>
<dbReference type="InterPro" id="IPR051678">
    <property type="entry name" value="AGP_Transferase"/>
</dbReference>
<name>A0A0G4PKK7_PENC3</name>
<dbReference type="GO" id="GO:0016301">
    <property type="term" value="F:kinase activity"/>
    <property type="evidence" value="ECO:0007669"/>
    <property type="project" value="UniProtKB-KW"/>
</dbReference>
<dbReference type="SUPFAM" id="SSF56112">
    <property type="entry name" value="Protein kinase-like (PK-like)"/>
    <property type="match status" value="1"/>
</dbReference>
<dbReference type="AlphaFoldDB" id="A0A0G4PKK7"/>
<gene>
    <name evidence="2" type="ORF">PCAMFM013_S020g000099</name>
</gene>
<dbReference type="PANTHER" id="PTHR21310:SF37">
    <property type="entry name" value="AMINOGLYCOSIDE PHOSPHOTRANSFERASE DOMAIN-CONTAINING PROTEIN"/>
    <property type="match status" value="1"/>
</dbReference>
<reference evidence="2 3" key="1">
    <citation type="journal article" date="2014" name="Nat. Commun.">
        <title>Multiple recent horizontal transfers of a large genomic region in cheese making fungi.</title>
        <authorList>
            <person name="Cheeseman K."/>
            <person name="Ropars J."/>
            <person name="Renault P."/>
            <person name="Dupont J."/>
            <person name="Gouzy J."/>
            <person name="Branca A."/>
            <person name="Abraham A.L."/>
            <person name="Ceppi M."/>
            <person name="Conseiller E."/>
            <person name="Debuchy R."/>
            <person name="Malagnac F."/>
            <person name="Goarin A."/>
            <person name="Silar P."/>
            <person name="Lacoste S."/>
            <person name="Sallet E."/>
            <person name="Bensimon A."/>
            <person name="Giraud T."/>
            <person name="Brygoo Y."/>
        </authorList>
    </citation>
    <scope>NUCLEOTIDE SEQUENCE [LARGE SCALE GENOMIC DNA]</scope>
    <source>
        <strain evidence="3">FM 013</strain>
    </source>
</reference>
<protein>
    <submittedName>
        <fullName evidence="2">Protein kinase-like domain</fullName>
    </submittedName>
</protein>
<dbReference type="STRING" id="1429867.A0A0G4PKK7"/>
<keyword evidence="1" id="KW-0175">Coiled coil</keyword>
<evidence type="ECO:0000313" key="3">
    <source>
        <dbReference type="Proteomes" id="UP000053732"/>
    </source>
</evidence>
<keyword evidence="2" id="KW-0418">Kinase</keyword>
<keyword evidence="2" id="KW-0808">Transferase</keyword>
<feature type="coiled-coil region" evidence="1">
    <location>
        <begin position="533"/>
        <end position="583"/>
    </location>
</feature>
<dbReference type="EMBL" id="HG793153">
    <property type="protein sequence ID" value="CRL26940.1"/>
    <property type="molecule type" value="Genomic_DNA"/>
</dbReference>
<sequence>MSPCKSYDDVAWAISSQIWEDWPKLLRTDADIYNDIGVILSEEFSNLECVLFDFLTTGGFNTCFKMTFIDNSSAIIRFPLPGAIMLPEEKVRNEVSIMRFLLDQTSDKIPIPVPSVFRWAETKESPSELGPFIIMNYIPHKGSMGDLLEAPGRQVGQRLVLNPDLEPARLEALYGKLASIVLSLSTLSTNRIGSLHKNEDSTWEVLHRPLSYSMNEIVQLGTLPRSKLPTTTYDKASLYFEALAELHILHLASQRNEADILEDIPDDILADDFRRKFVARFLFRKLVRDKEQRKQWLSHENGPFPVWCDDFRPENVLVDEADDIVGVVDWEFTYTAPAEFTHAPPWWLLLRKPEDWPEGLDDWCTEYEKSLQRFLEAMRKCEDEAIQNQRLVEGQRISSRMRDSWKSGDFWIMYAARNNFAFDAIYWKKIDRRFFGGNTCEDGDISGVWRERIHLLEPEEMEFMEECVDLKLKERNAGLFAWDPNEYTVGWIKRMKVIRKIKEMKENMERVVLGWDEEIKGMMEMERKGDIKRINVINRIKEMKEELEMTEMEWKEKIKDMNEMEKKEEIQQMEEMKRKKTMEWEEIELLS</sequence>
<organism evidence="2 3">
    <name type="scientific">Penicillium camemberti (strain FM 013)</name>
    <dbReference type="NCBI Taxonomy" id="1429867"/>
    <lineage>
        <taxon>Eukaryota</taxon>
        <taxon>Fungi</taxon>
        <taxon>Dikarya</taxon>
        <taxon>Ascomycota</taxon>
        <taxon>Pezizomycotina</taxon>
        <taxon>Eurotiomycetes</taxon>
        <taxon>Eurotiomycetidae</taxon>
        <taxon>Eurotiales</taxon>
        <taxon>Aspergillaceae</taxon>
        <taxon>Penicillium</taxon>
    </lineage>
</organism>
<dbReference type="PANTHER" id="PTHR21310">
    <property type="entry name" value="AMINOGLYCOSIDE PHOSPHOTRANSFERASE-RELATED-RELATED"/>
    <property type="match status" value="1"/>
</dbReference>
<keyword evidence="3" id="KW-1185">Reference proteome</keyword>
<proteinExistence type="predicted"/>
<accession>A0A0G4PKK7</accession>
<evidence type="ECO:0000313" key="2">
    <source>
        <dbReference type="EMBL" id="CRL26940.1"/>
    </source>
</evidence>